<evidence type="ECO:0000313" key="2">
    <source>
        <dbReference type="EMBL" id="RMU28186.1"/>
    </source>
</evidence>
<dbReference type="AlphaFoldDB" id="A0A3M5T3V9"/>
<organism evidence="2 3">
    <name type="scientific">Pseudomonas avellanae</name>
    <dbReference type="NCBI Taxonomy" id="46257"/>
    <lineage>
        <taxon>Bacteria</taxon>
        <taxon>Pseudomonadati</taxon>
        <taxon>Pseudomonadota</taxon>
        <taxon>Gammaproteobacteria</taxon>
        <taxon>Pseudomonadales</taxon>
        <taxon>Pseudomonadaceae</taxon>
        <taxon>Pseudomonas</taxon>
    </lineage>
</organism>
<accession>A0A3M5T3V9</accession>
<dbReference type="Proteomes" id="UP000281514">
    <property type="component" value="Unassembled WGS sequence"/>
</dbReference>
<gene>
    <name evidence="2" type="ORF">ALP32_04090</name>
</gene>
<protein>
    <submittedName>
        <fullName evidence="2">Uncharacterized protein</fullName>
    </submittedName>
</protein>
<keyword evidence="1" id="KW-0812">Transmembrane</keyword>
<evidence type="ECO:0000256" key="1">
    <source>
        <dbReference type="SAM" id="Phobius"/>
    </source>
</evidence>
<sequence length="184" mass="20240">MRAGTPIGASEDGVHLSGMHRLCHVVIALQGCSRCRYETQLNKPIMHFAIPQKAIIAKRTAGHFFSFYKLLILIGFLSISAWHADCIITICEHISSQTVGHRYWKMNKTLSALNAAALVALVAFHFQDSGAKDTQVTAPVPVHHQISHAPQLAIMTDRVASAAVLATDDDASVQMPRAEQRWVF</sequence>
<comment type="caution">
    <text evidence="2">The sequence shown here is derived from an EMBL/GenBank/DDBJ whole genome shotgun (WGS) entry which is preliminary data.</text>
</comment>
<keyword evidence="1" id="KW-0472">Membrane</keyword>
<feature type="transmembrane region" description="Helical" evidence="1">
    <location>
        <begin position="67"/>
        <end position="84"/>
    </location>
</feature>
<proteinExistence type="predicted"/>
<reference evidence="2 3" key="1">
    <citation type="submission" date="2018-08" db="EMBL/GenBank/DDBJ databases">
        <title>Recombination of ecologically and evolutionarily significant loci maintains genetic cohesion in the Pseudomonas syringae species complex.</title>
        <authorList>
            <person name="Dillon M."/>
            <person name="Thakur S."/>
            <person name="Almeida R.N.D."/>
            <person name="Weir B.S."/>
            <person name="Guttman D.S."/>
        </authorList>
    </citation>
    <scope>NUCLEOTIDE SEQUENCE [LARGE SCALE GENOMIC DNA]</scope>
    <source>
        <strain evidence="2 3">ICMP 9749</strain>
    </source>
</reference>
<name>A0A3M5T3V9_9PSED</name>
<dbReference type="EMBL" id="RBTX01000541">
    <property type="protein sequence ID" value="RMU28186.1"/>
    <property type="molecule type" value="Genomic_DNA"/>
</dbReference>
<evidence type="ECO:0000313" key="3">
    <source>
        <dbReference type="Proteomes" id="UP000281514"/>
    </source>
</evidence>
<dbReference type="PROSITE" id="PS51257">
    <property type="entry name" value="PROKAR_LIPOPROTEIN"/>
    <property type="match status" value="1"/>
</dbReference>
<keyword evidence="1" id="KW-1133">Transmembrane helix</keyword>